<accession>A0ABV2Q7X0</accession>
<reference evidence="1 2" key="1">
    <citation type="submission" date="2024-06" db="EMBL/GenBank/DDBJ databases">
        <title>Sorghum-associated microbial communities from plants grown in Nebraska, USA.</title>
        <authorList>
            <person name="Schachtman D."/>
        </authorList>
    </citation>
    <scope>NUCLEOTIDE SEQUENCE [LARGE SCALE GENOMIC DNA]</scope>
    <source>
        <strain evidence="1 2">2709</strain>
    </source>
</reference>
<keyword evidence="2" id="KW-1185">Reference proteome</keyword>
<proteinExistence type="predicted"/>
<evidence type="ECO:0000313" key="1">
    <source>
        <dbReference type="EMBL" id="MET4576702.1"/>
    </source>
</evidence>
<sequence>MSFFRQGLNMSVMVPLEALGVLSAGFRFVSVYVRGGGYGLPTQALSLKPGCGGKRECRAGARRSQGNSRFEISCR</sequence>
<name>A0ABV2Q7X0_9BURK</name>
<organism evidence="1 2">
    <name type="scientific">Ottowia thiooxydans</name>
    <dbReference type="NCBI Taxonomy" id="219182"/>
    <lineage>
        <taxon>Bacteria</taxon>
        <taxon>Pseudomonadati</taxon>
        <taxon>Pseudomonadota</taxon>
        <taxon>Betaproteobacteria</taxon>
        <taxon>Burkholderiales</taxon>
        <taxon>Comamonadaceae</taxon>
        <taxon>Ottowia</taxon>
    </lineage>
</organism>
<gene>
    <name evidence="1" type="ORF">ABIE13_001811</name>
</gene>
<comment type="caution">
    <text evidence="1">The sequence shown here is derived from an EMBL/GenBank/DDBJ whole genome shotgun (WGS) entry which is preliminary data.</text>
</comment>
<dbReference type="EMBL" id="JBEPSH010000003">
    <property type="protein sequence ID" value="MET4576702.1"/>
    <property type="molecule type" value="Genomic_DNA"/>
</dbReference>
<protein>
    <submittedName>
        <fullName evidence="1">Uncharacterized protein</fullName>
    </submittedName>
</protein>
<evidence type="ECO:0000313" key="2">
    <source>
        <dbReference type="Proteomes" id="UP001549320"/>
    </source>
</evidence>
<dbReference type="Proteomes" id="UP001549320">
    <property type="component" value="Unassembled WGS sequence"/>
</dbReference>